<keyword evidence="3" id="KW-0456">Lyase</keyword>
<evidence type="ECO:0000313" key="4">
    <source>
        <dbReference type="Proteomes" id="UP000219612"/>
    </source>
</evidence>
<feature type="domain" description="Chorismate mutase" evidence="2">
    <location>
        <begin position="1"/>
        <end position="91"/>
    </location>
</feature>
<dbReference type="GO" id="GO:0046417">
    <property type="term" value="P:chorismate metabolic process"/>
    <property type="evidence" value="ECO:0007669"/>
    <property type="project" value="InterPro"/>
</dbReference>
<dbReference type="Pfam" id="PF01817">
    <property type="entry name" value="CM_2"/>
    <property type="match status" value="1"/>
</dbReference>
<dbReference type="RefSeq" id="WP_097318911.1">
    <property type="nucleotide sequence ID" value="NZ_OBDY01000002.1"/>
</dbReference>
<name>A0A285GKM4_9ACTN</name>
<dbReference type="InterPro" id="IPR036979">
    <property type="entry name" value="CM_dom_sf"/>
</dbReference>
<dbReference type="GO" id="GO:0004106">
    <property type="term" value="F:chorismate mutase activity"/>
    <property type="evidence" value="ECO:0007669"/>
    <property type="project" value="InterPro"/>
</dbReference>
<evidence type="ECO:0000256" key="1">
    <source>
        <dbReference type="ARBA" id="ARBA00023235"/>
    </source>
</evidence>
<keyword evidence="3" id="KW-0670">Pyruvate</keyword>
<keyword evidence="4" id="KW-1185">Reference proteome</keyword>
<evidence type="ECO:0000313" key="3">
    <source>
        <dbReference type="EMBL" id="SNY24112.1"/>
    </source>
</evidence>
<gene>
    <name evidence="3" type="ORF">SAMN05421748_102138</name>
</gene>
<dbReference type="OrthoDB" id="3233357at2"/>
<dbReference type="Proteomes" id="UP000219612">
    <property type="component" value="Unassembled WGS sequence"/>
</dbReference>
<dbReference type="GO" id="GO:0016829">
    <property type="term" value="F:lyase activity"/>
    <property type="evidence" value="ECO:0007669"/>
    <property type="project" value="UniProtKB-KW"/>
</dbReference>
<reference evidence="3 4" key="1">
    <citation type="submission" date="2017-09" db="EMBL/GenBank/DDBJ databases">
        <authorList>
            <person name="Ehlers B."/>
            <person name="Leendertz F.H."/>
        </authorList>
    </citation>
    <scope>NUCLEOTIDE SEQUENCE [LARGE SCALE GENOMIC DNA]</scope>
    <source>
        <strain evidence="3 4">CGMCC 4.6857</strain>
    </source>
</reference>
<dbReference type="AlphaFoldDB" id="A0A285GKM4"/>
<proteinExistence type="predicted"/>
<accession>A0A285GKM4</accession>
<dbReference type="PANTHER" id="PTHR38041:SF1">
    <property type="entry name" value="CHORISMATE MUTASE"/>
    <property type="match status" value="1"/>
</dbReference>
<dbReference type="PROSITE" id="PS51168">
    <property type="entry name" value="CHORISMATE_MUT_2"/>
    <property type="match status" value="1"/>
</dbReference>
<dbReference type="InterPro" id="IPR036263">
    <property type="entry name" value="Chorismate_II_sf"/>
</dbReference>
<dbReference type="Gene3D" id="1.20.59.10">
    <property type="entry name" value="Chorismate mutase"/>
    <property type="match status" value="1"/>
</dbReference>
<dbReference type="InterPro" id="IPR002701">
    <property type="entry name" value="CM_II_prokaryot"/>
</dbReference>
<protein>
    <submittedName>
        <fullName evidence="3">Isochorismate pyruvate lyase</fullName>
    </submittedName>
</protein>
<evidence type="ECO:0000259" key="2">
    <source>
        <dbReference type="PROSITE" id="PS51168"/>
    </source>
</evidence>
<organism evidence="3 4">
    <name type="scientific">Paractinoplanes atraurantiacus</name>
    <dbReference type="NCBI Taxonomy" id="1036182"/>
    <lineage>
        <taxon>Bacteria</taxon>
        <taxon>Bacillati</taxon>
        <taxon>Actinomycetota</taxon>
        <taxon>Actinomycetes</taxon>
        <taxon>Micromonosporales</taxon>
        <taxon>Micromonosporaceae</taxon>
        <taxon>Paractinoplanes</taxon>
    </lineage>
</organism>
<dbReference type="SUPFAM" id="SSF48600">
    <property type="entry name" value="Chorismate mutase II"/>
    <property type="match status" value="1"/>
</dbReference>
<sequence length="110" mass="11740">MTDGRSLGQIRAGIDALDSEVVGLLAKRQELVRQAAAFKTDEDAVRAPGRVEQVIATVRGKATAAGLDPTVAEAVWRAMIEAFIQLELDEHRLRPVQRPGAPGSASPGNR</sequence>
<dbReference type="PANTHER" id="PTHR38041">
    <property type="entry name" value="CHORISMATE MUTASE"/>
    <property type="match status" value="1"/>
</dbReference>
<dbReference type="InterPro" id="IPR051331">
    <property type="entry name" value="Chorismate_mutase-related"/>
</dbReference>
<dbReference type="GO" id="GO:0009697">
    <property type="term" value="P:salicylic acid biosynthetic process"/>
    <property type="evidence" value="ECO:0007669"/>
    <property type="project" value="TreeGrafter"/>
</dbReference>
<dbReference type="EMBL" id="OBDY01000002">
    <property type="protein sequence ID" value="SNY24112.1"/>
    <property type="molecule type" value="Genomic_DNA"/>
</dbReference>
<dbReference type="SMART" id="SM00830">
    <property type="entry name" value="CM_2"/>
    <property type="match status" value="1"/>
</dbReference>
<keyword evidence="1" id="KW-0413">Isomerase</keyword>